<gene>
    <name evidence="1" type="ORF">EVAR_83088_1</name>
</gene>
<sequence>MARAMMVSLFPRRHMKGFANDNDALIAGESGIDLLKKRYNSASRINDLTGYLTEKAQKVSWYQVRSGLQAYEFLTKVESNPLLSASTLSIGPGGCLHFSDGGHQQYQPALGHRGGLKADSLNMKSVRSSRKPHRDWFSCSKDIPDKQIEKG</sequence>
<protein>
    <submittedName>
        <fullName evidence="1">Uncharacterized protein</fullName>
    </submittedName>
</protein>
<evidence type="ECO:0000313" key="1">
    <source>
        <dbReference type="EMBL" id="GBP52229.1"/>
    </source>
</evidence>
<dbReference type="EMBL" id="BGZK01000598">
    <property type="protein sequence ID" value="GBP52229.1"/>
    <property type="molecule type" value="Genomic_DNA"/>
</dbReference>
<name>A0A4C1WPG9_EUMVA</name>
<reference evidence="1 2" key="1">
    <citation type="journal article" date="2019" name="Commun. Biol.">
        <title>The bagworm genome reveals a unique fibroin gene that provides high tensile strength.</title>
        <authorList>
            <person name="Kono N."/>
            <person name="Nakamura H."/>
            <person name="Ohtoshi R."/>
            <person name="Tomita M."/>
            <person name="Numata K."/>
            <person name="Arakawa K."/>
        </authorList>
    </citation>
    <scope>NUCLEOTIDE SEQUENCE [LARGE SCALE GENOMIC DNA]</scope>
</reference>
<keyword evidence="2" id="KW-1185">Reference proteome</keyword>
<proteinExistence type="predicted"/>
<evidence type="ECO:0000313" key="2">
    <source>
        <dbReference type="Proteomes" id="UP000299102"/>
    </source>
</evidence>
<comment type="caution">
    <text evidence="1">The sequence shown here is derived from an EMBL/GenBank/DDBJ whole genome shotgun (WGS) entry which is preliminary data.</text>
</comment>
<dbReference type="Proteomes" id="UP000299102">
    <property type="component" value="Unassembled WGS sequence"/>
</dbReference>
<dbReference type="AlphaFoldDB" id="A0A4C1WPG9"/>
<accession>A0A4C1WPG9</accession>
<organism evidence="1 2">
    <name type="scientific">Eumeta variegata</name>
    <name type="common">Bagworm moth</name>
    <name type="synonym">Eumeta japonica</name>
    <dbReference type="NCBI Taxonomy" id="151549"/>
    <lineage>
        <taxon>Eukaryota</taxon>
        <taxon>Metazoa</taxon>
        <taxon>Ecdysozoa</taxon>
        <taxon>Arthropoda</taxon>
        <taxon>Hexapoda</taxon>
        <taxon>Insecta</taxon>
        <taxon>Pterygota</taxon>
        <taxon>Neoptera</taxon>
        <taxon>Endopterygota</taxon>
        <taxon>Lepidoptera</taxon>
        <taxon>Glossata</taxon>
        <taxon>Ditrysia</taxon>
        <taxon>Tineoidea</taxon>
        <taxon>Psychidae</taxon>
        <taxon>Oiketicinae</taxon>
        <taxon>Eumeta</taxon>
    </lineage>
</organism>